<dbReference type="AlphaFoldDB" id="A0A9X1RIU1"/>
<dbReference type="EMBL" id="JAKLUA010000029">
    <property type="protein sequence ID" value="MCG2672952.1"/>
    <property type="molecule type" value="Genomic_DNA"/>
</dbReference>
<evidence type="ECO:0000313" key="1">
    <source>
        <dbReference type="EMBL" id="MCG2632465.1"/>
    </source>
</evidence>
<dbReference type="Proteomes" id="UP001139054">
    <property type="component" value="Unassembled WGS sequence"/>
</dbReference>
<dbReference type="Proteomes" id="UP001139012">
    <property type="component" value="Unassembled WGS sequence"/>
</dbReference>
<proteinExistence type="predicted"/>
<evidence type="ECO:0000313" key="2">
    <source>
        <dbReference type="EMBL" id="MCG2672952.1"/>
    </source>
</evidence>
<evidence type="ECO:0000313" key="4">
    <source>
        <dbReference type="Proteomes" id="UP001139054"/>
    </source>
</evidence>
<comment type="caution">
    <text evidence="1">The sequence shown here is derived from an EMBL/GenBank/DDBJ whole genome shotgun (WGS) entry which is preliminary data.</text>
</comment>
<name>A0A9X1RIU1_9BRAD</name>
<dbReference type="RefSeq" id="WP_237874056.1">
    <property type="nucleotide sequence ID" value="NZ_JAKLTY010000042.1"/>
</dbReference>
<sequence>MHTSIDQDLGDGVSKAVAIEDAGRTINGGFCVALAGQMVCQGTIATAA</sequence>
<dbReference type="EMBL" id="JAKLTY010000042">
    <property type="protein sequence ID" value="MCG2632465.1"/>
    <property type="molecule type" value="Genomic_DNA"/>
</dbReference>
<organism evidence="1 4">
    <name type="scientific">Bradyrhizobium zhengyangense</name>
    <dbReference type="NCBI Taxonomy" id="2911009"/>
    <lineage>
        <taxon>Bacteria</taxon>
        <taxon>Pseudomonadati</taxon>
        <taxon>Pseudomonadota</taxon>
        <taxon>Alphaproteobacteria</taxon>
        <taxon>Hyphomicrobiales</taxon>
        <taxon>Nitrobacteraceae</taxon>
        <taxon>Bradyrhizobium</taxon>
    </lineage>
</organism>
<protein>
    <submittedName>
        <fullName evidence="1">Uncharacterized protein</fullName>
    </submittedName>
</protein>
<keyword evidence="3" id="KW-1185">Reference proteome</keyword>
<evidence type="ECO:0000313" key="3">
    <source>
        <dbReference type="Proteomes" id="UP001139012"/>
    </source>
</evidence>
<gene>
    <name evidence="2" type="ORF">L6637_39215</name>
    <name evidence="1" type="ORF">L6654_38320</name>
</gene>
<reference evidence="1" key="1">
    <citation type="submission" date="2022-01" db="EMBL/GenBank/DDBJ databases">
        <title>Genome sequnece data of strain Bradyrhizobium sp. nov.</title>
        <authorList>
            <person name="Zhang J."/>
        </authorList>
    </citation>
    <scope>NUCLEOTIDE SEQUENCE</scope>
    <source>
        <strain evidence="2">WYCCWR 12774</strain>
        <strain evidence="1">WYCCWR 13023</strain>
    </source>
</reference>
<accession>A0A9X1RIU1</accession>